<gene>
    <name evidence="2" type="ORF">SAMN05216499_1616</name>
</gene>
<protein>
    <submittedName>
        <fullName evidence="2">Uncharacterized protein</fullName>
    </submittedName>
</protein>
<evidence type="ECO:0000313" key="2">
    <source>
        <dbReference type="EMBL" id="SHN38142.1"/>
    </source>
</evidence>
<keyword evidence="1" id="KW-0472">Membrane</keyword>
<proteinExistence type="predicted"/>
<feature type="transmembrane region" description="Helical" evidence="1">
    <location>
        <begin position="63"/>
        <end position="84"/>
    </location>
</feature>
<evidence type="ECO:0000313" key="3">
    <source>
        <dbReference type="Proteomes" id="UP000184111"/>
    </source>
</evidence>
<dbReference type="AlphaFoldDB" id="A0A1M7R0N5"/>
<dbReference type="RefSeq" id="WP_143172676.1">
    <property type="nucleotide sequence ID" value="NZ_FRBI01000061.1"/>
</dbReference>
<name>A0A1M7R0N5_9ACTN</name>
<reference evidence="2 3" key="1">
    <citation type="submission" date="2016-11" db="EMBL/GenBank/DDBJ databases">
        <authorList>
            <person name="Jaros S."/>
            <person name="Januszkiewicz K."/>
            <person name="Wedrychowicz H."/>
        </authorList>
    </citation>
    <scope>NUCLEOTIDE SEQUENCE [LARGE SCALE GENOMIC DNA]</scope>
    <source>
        <strain evidence="2 3">CGMCC 4.2025</strain>
    </source>
</reference>
<sequence length="100" mass="10665">MSGIRSGLLRAFWAVDRMLGGEQPLSRTERFVAARHPVRLGVGVGVCWTALCTLLPGTQSLDVVVGIAGGILLGALSGFTAGYLRARQQRLQRMLSRNGA</sequence>
<keyword evidence="1" id="KW-0812">Transmembrane</keyword>
<accession>A0A1M7R0N5</accession>
<organism evidence="2 3">
    <name type="scientific">Actinacidiphila paucisporea</name>
    <dbReference type="NCBI Taxonomy" id="310782"/>
    <lineage>
        <taxon>Bacteria</taxon>
        <taxon>Bacillati</taxon>
        <taxon>Actinomycetota</taxon>
        <taxon>Actinomycetes</taxon>
        <taxon>Kitasatosporales</taxon>
        <taxon>Streptomycetaceae</taxon>
        <taxon>Actinacidiphila</taxon>
    </lineage>
</organism>
<keyword evidence="3" id="KW-1185">Reference proteome</keyword>
<feature type="transmembrane region" description="Helical" evidence="1">
    <location>
        <begin position="37"/>
        <end position="57"/>
    </location>
</feature>
<keyword evidence="1" id="KW-1133">Transmembrane helix</keyword>
<dbReference type="OrthoDB" id="4248351at2"/>
<dbReference type="Proteomes" id="UP000184111">
    <property type="component" value="Unassembled WGS sequence"/>
</dbReference>
<evidence type="ECO:0000256" key="1">
    <source>
        <dbReference type="SAM" id="Phobius"/>
    </source>
</evidence>
<dbReference type="EMBL" id="FRBI01000061">
    <property type="protein sequence ID" value="SHN38142.1"/>
    <property type="molecule type" value="Genomic_DNA"/>
</dbReference>